<dbReference type="RefSeq" id="WP_159431449.1">
    <property type="nucleotide sequence ID" value="NZ_FQVG01000008.1"/>
</dbReference>
<reference evidence="2" key="1">
    <citation type="submission" date="2016-11" db="EMBL/GenBank/DDBJ databases">
        <authorList>
            <person name="Varghese N."/>
            <person name="Submissions S."/>
        </authorList>
    </citation>
    <scope>NUCLEOTIDE SEQUENCE [LARGE SCALE GENOMIC DNA]</scope>
    <source>
        <strain evidence="2">DSM 10124</strain>
    </source>
</reference>
<proteinExistence type="predicted"/>
<dbReference type="Proteomes" id="UP000184423">
    <property type="component" value="Unassembled WGS sequence"/>
</dbReference>
<protein>
    <submittedName>
        <fullName evidence="1">Uncharacterized protein</fullName>
    </submittedName>
</protein>
<sequence length="57" mass="6560">MSNQITVIQNESNLKRLNDLYTDAVLDIIKSRLPSNPNEIEYLIQLLKACSNLEEQL</sequence>
<evidence type="ECO:0000313" key="2">
    <source>
        <dbReference type="Proteomes" id="UP000184423"/>
    </source>
</evidence>
<evidence type="ECO:0000313" key="1">
    <source>
        <dbReference type="EMBL" id="SHE57989.1"/>
    </source>
</evidence>
<gene>
    <name evidence="1" type="ORF">SAMN02746091_00698</name>
</gene>
<accession>A0A1M4UMP0</accession>
<keyword evidence="2" id="KW-1185">Reference proteome</keyword>
<dbReference type="EMBL" id="FQVG01000008">
    <property type="protein sequence ID" value="SHE57989.1"/>
    <property type="molecule type" value="Genomic_DNA"/>
</dbReference>
<dbReference type="AlphaFoldDB" id="A0A1M4UMP0"/>
<name>A0A1M4UMP0_9CLOT</name>
<organism evidence="1 2">
    <name type="scientific">Caloramator proteoclasticus DSM 10124</name>
    <dbReference type="NCBI Taxonomy" id="1121262"/>
    <lineage>
        <taxon>Bacteria</taxon>
        <taxon>Bacillati</taxon>
        <taxon>Bacillota</taxon>
        <taxon>Clostridia</taxon>
        <taxon>Eubacteriales</taxon>
        <taxon>Clostridiaceae</taxon>
        <taxon>Caloramator</taxon>
    </lineage>
</organism>